<evidence type="ECO:0000256" key="13">
    <source>
        <dbReference type="ARBA" id="ARBA00023268"/>
    </source>
</evidence>
<sequence>MGRLIRALFNFLKEPIFALLLAFASIAAFIPVLTYAYFANTLVSTDAIMNKNKTGLILKDRTGKPFFKFYDARAQEFVPLSEIPQLFQEAIISAEDKEFYNHPGFSIKGIIGAILADIKHRNLSYGGSTITQQLVKNSLLTSKRTFLRKYQELILAQEIERRYSKPEILEMYLNSVYFGEGAFGAESAAKTYFTKSVKDLSLSESSMLAGIITAPSYLSPISGDPDEAKKRQAYILGEMVQNNYISDADRQAALGEELTFSKNPTPFDFQAPHFALMVRDELIQKYGEEEVARSGFVVTTTLDLDWQRYAENVVKEQVESLAKNGVTNGAVVVIDPKTGQIRTLVGSVSWYNDKFGKVNIASSSRQPGSSFKPLVYMTALEDHLITPATLLKDNPTTFKMPLGSPPYRPRNYDGRFRGPVLVRRALANSLNVPAVQVMEMVGVPQVLEMASRLGLTTLQDPSDYGLSMVLGAGEVKLLEMTNAYATLANRGVFNPPSTILEIKDKMDKKIFTFEEQPKKVIDPEYPFLISSILSDNSIRTEVFGQSLDISRPAAVKTGTSENYKDSLTLGYTPSLTIGVWVGNNDGTSMDRVAGSLGAAPIWRKLMEKFLEGTPVEKFELPANIVSKPVCRSNGLLAKESTSAAYLEYFAEGTDPVKTCSGGAHTPLETPSASPTPAQSTPTPPVSPSPQAASEGQTQTINIQVRGGKQKRIN</sequence>
<comment type="similarity">
    <text evidence="2">In the C-terminal section; belongs to the transpeptidase family.</text>
</comment>
<feature type="region of interest" description="Disordered" evidence="17">
    <location>
        <begin position="659"/>
        <end position="713"/>
    </location>
</feature>
<dbReference type="GO" id="GO:0008955">
    <property type="term" value="F:peptidoglycan glycosyltransferase activity"/>
    <property type="evidence" value="ECO:0007669"/>
    <property type="project" value="UniProtKB-EC"/>
</dbReference>
<dbReference type="InterPro" id="IPR023346">
    <property type="entry name" value="Lysozyme-like_dom_sf"/>
</dbReference>
<comment type="subcellular location">
    <subcellularLocation>
        <location evidence="1">Cell membrane</location>
    </subcellularLocation>
</comment>
<evidence type="ECO:0000259" key="19">
    <source>
        <dbReference type="Pfam" id="PF00905"/>
    </source>
</evidence>
<comment type="caution">
    <text evidence="21">The sequence shown here is derived from an EMBL/GenBank/DDBJ whole genome shotgun (WGS) entry which is preliminary data.</text>
</comment>
<dbReference type="FunFam" id="1.10.3810.10:FF:000001">
    <property type="entry name" value="Penicillin-binding protein 1A"/>
    <property type="match status" value="1"/>
</dbReference>
<dbReference type="InterPro" id="IPR036950">
    <property type="entry name" value="PBP_transglycosylase"/>
</dbReference>
<evidence type="ECO:0000256" key="3">
    <source>
        <dbReference type="ARBA" id="ARBA00007739"/>
    </source>
</evidence>
<keyword evidence="14" id="KW-0961">Cell wall biogenesis/degradation</keyword>
<evidence type="ECO:0000256" key="11">
    <source>
        <dbReference type="ARBA" id="ARBA00022984"/>
    </source>
</evidence>
<dbReference type="NCBIfam" id="TIGR02074">
    <property type="entry name" value="PBP_1a_fam"/>
    <property type="match status" value="1"/>
</dbReference>
<feature type="domain" description="Glycosyl transferase family 51" evidence="20">
    <location>
        <begin position="66"/>
        <end position="239"/>
    </location>
</feature>
<comment type="similarity">
    <text evidence="3">In the N-terminal section; belongs to the glycosyltransferase 51 family.</text>
</comment>
<dbReference type="InterPro" id="IPR050396">
    <property type="entry name" value="Glycosyltr_51/Transpeptidase"/>
</dbReference>
<keyword evidence="9" id="KW-0378">Hydrolase</keyword>
<keyword evidence="5" id="KW-0121">Carboxypeptidase</keyword>
<evidence type="ECO:0000256" key="16">
    <source>
        <dbReference type="ARBA" id="ARBA00049902"/>
    </source>
</evidence>
<evidence type="ECO:0000256" key="10">
    <source>
        <dbReference type="ARBA" id="ARBA00022960"/>
    </source>
</evidence>
<dbReference type="InterPro" id="IPR012338">
    <property type="entry name" value="Beta-lactam/transpept-like"/>
</dbReference>
<evidence type="ECO:0000313" key="22">
    <source>
        <dbReference type="Proteomes" id="UP000177328"/>
    </source>
</evidence>
<dbReference type="GO" id="GO:0005886">
    <property type="term" value="C:plasma membrane"/>
    <property type="evidence" value="ECO:0007669"/>
    <property type="project" value="UniProtKB-SubCell"/>
</dbReference>
<evidence type="ECO:0000256" key="6">
    <source>
        <dbReference type="ARBA" id="ARBA00022670"/>
    </source>
</evidence>
<dbReference type="GO" id="GO:0009252">
    <property type="term" value="P:peptidoglycan biosynthetic process"/>
    <property type="evidence" value="ECO:0007669"/>
    <property type="project" value="UniProtKB-KW"/>
</dbReference>
<keyword evidence="8" id="KW-0808">Transferase</keyword>
<keyword evidence="18" id="KW-0812">Transmembrane</keyword>
<dbReference type="GO" id="GO:0006508">
    <property type="term" value="P:proteolysis"/>
    <property type="evidence" value="ECO:0007669"/>
    <property type="project" value="UniProtKB-KW"/>
</dbReference>
<evidence type="ECO:0000256" key="5">
    <source>
        <dbReference type="ARBA" id="ARBA00022645"/>
    </source>
</evidence>
<evidence type="ECO:0000256" key="4">
    <source>
        <dbReference type="ARBA" id="ARBA00022475"/>
    </source>
</evidence>
<keyword evidence="4" id="KW-1003">Cell membrane</keyword>
<comment type="catalytic activity">
    <reaction evidence="15">
        <text>Preferential cleavage: (Ac)2-L-Lys-D-Ala-|-D-Ala. Also transpeptidation of peptidyl-alanyl moieties that are N-acyl substituents of D-alanine.</text>
        <dbReference type="EC" id="3.4.16.4"/>
    </reaction>
</comment>
<dbReference type="GO" id="GO:0008658">
    <property type="term" value="F:penicillin binding"/>
    <property type="evidence" value="ECO:0007669"/>
    <property type="project" value="InterPro"/>
</dbReference>
<dbReference type="Gene3D" id="3.40.710.10">
    <property type="entry name" value="DD-peptidase/beta-lactamase superfamily"/>
    <property type="match status" value="1"/>
</dbReference>
<dbReference type="GO" id="GO:0008360">
    <property type="term" value="P:regulation of cell shape"/>
    <property type="evidence" value="ECO:0007669"/>
    <property type="project" value="UniProtKB-KW"/>
</dbReference>
<evidence type="ECO:0000256" key="17">
    <source>
        <dbReference type="SAM" id="MobiDB-lite"/>
    </source>
</evidence>
<evidence type="ECO:0000256" key="2">
    <source>
        <dbReference type="ARBA" id="ARBA00007090"/>
    </source>
</evidence>
<evidence type="ECO:0000256" key="18">
    <source>
        <dbReference type="SAM" id="Phobius"/>
    </source>
</evidence>
<proteinExistence type="inferred from homology"/>
<keyword evidence="13" id="KW-0511">Multifunctional enzyme</keyword>
<evidence type="ECO:0000256" key="12">
    <source>
        <dbReference type="ARBA" id="ARBA00023136"/>
    </source>
</evidence>
<comment type="catalytic activity">
    <reaction evidence="16">
        <text>[GlcNAc-(1-&gt;4)-Mur2Ac(oyl-L-Ala-gamma-D-Glu-L-Lys-D-Ala-D-Ala)](n)-di-trans,octa-cis-undecaprenyl diphosphate + beta-D-GlcNAc-(1-&gt;4)-Mur2Ac(oyl-L-Ala-gamma-D-Glu-L-Lys-D-Ala-D-Ala)-di-trans,octa-cis-undecaprenyl diphosphate = [GlcNAc-(1-&gt;4)-Mur2Ac(oyl-L-Ala-gamma-D-Glu-L-Lys-D-Ala-D-Ala)](n+1)-di-trans,octa-cis-undecaprenyl diphosphate + di-trans,octa-cis-undecaprenyl diphosphate + H(+)</text>
        <dbReference type="Rhea" id="RHEA:23708"/>
        <dbReference type="Rhea" id="RHEA-COMP:9602"/>
        <dbReference type="Rhea" id="RHEA-COMP:9603"/>
        <dbReference type="ChEBI" id="CHEBI:15378"/>
        <dbReference type="ChEBI" id="CHEBI:58405"/>
        <dbReference type="ChEBI" id="CHEBI:60033"/>
        <dbReference type="ChEBI" id="CHEBI:78435"/>
        <dbReference type="EC" id="2.4.99.28"/>
    </reaction>
</comment>
<accession>A0A1F5KJU8</accession>
<feature type="compositionally biased region" description="Low complexity" evidence="17">
    <location>
        <begin position="669"/>
        <end position="680"/>
    </location>
</feature>
<dbReference type="Proteomes" id="UP000177328">
    <property type="component" value="Unassembled WGS sequence"/>
</dbReference>
<keyword evidence="12 18" id="KW-0472">Membrane</keyword>
<keyword evidence="10" id="KW-0133">Cell shape</keyword>
<evidence type="ECO:0000259" key="20">
    <source>
        <dbReference type="Pfam" id="PF00912"/>
    </source>
</evidence>
<dbReference type="GO" id="GO:0071555">
    <property type="term" value="P:cell wall organization"/>
    <property type="evidence" value="ECO:0007669"/>
    <property type="project" value="UniProtKB-KW"/>
</dbReference>
<keyword evidence="6" id="KW-0645">Protease</keyword>
<evidence type="ECO:0000256" key="7">
    <source>
        <dbReference type="ARBA" id="ARBA00022676"/>
    </source>
</evidence>
<evidence type="ECO:0000313" key="21">
    <source>
        <dbReference type="EMBL" id="OGE41172.1"/>
    </source>
</evidence>
<dbReference type="GO" id="GO:0030288">
    <property type="term" value="C:outer membrane-bounded periplasmic space"/>
    <property type="evidence" value="ECO:0007669"/>
    <property type="project" value="TreeGrafter"/>
</dbReference>
<evidence type="ECO:0000256" key="9">
    <source>
        <dbReference type="ARBA" id="ARBA00022801"/>
    </source>
</evidence>
<dbReference type="Pfam" id="PF00905">
    <property type="entry name" value="Transpeptidase"/>
    <property type="match status" value="1"/>
</dbReference>
<dbReference type="SUPFAM" id="SSF53955">
    <property type="entry name" value="Lysozyme-like"/>
    <property type="match status" value="1"/>
</dbReference>
<protein>
    <submittedName>
        <fullName evidence="21">Uncharacterized protein</fullName>
    </submittedName>
</protein>
<feature type="domain" description="Penicillin-binding protein transpeptidase" evidence="19">
    <location>
        <begin position="329"/>
        <end position="574"/>
    </location>
</feature>
<evidence type="ECO:0000256" key="1">
    <source>
        <dbReference type="ARBA" id="ARBA00004236"/>
    </source>
</evidence>
<dbReference type="InterPro" id="IPR001460">
    <property type="entry name" value="PCN-bd_Tpept"/>
</dbReference>
<dbReference type="SUPFAM" id="SSF56601">
    <property type="entry name" value="beta-lactamase/transpeptidase-like"/>
    <property type="match status" value="1"/>
</dbReference>
<evidence type="ECO:0000256" key="14">
    <source>
        <dbReference type="ARBA" id="ARBA00023316"/>
    </source>
</evidence>
<keyword evidence="18" id="KW-1133">Transmembrane helix</keyword>
<dbReference type="EMBL" id="MFDD01000002">
    <property type="protein sequence ID" value="OGE41172.1"/>
    <property type="molecule type" value="Genomic_DNA"/>
</dbReference>
<keyword evidence="11" id="KW-0573">Peptidoglycan synthesis</keyword>
<keyword evidence="7" id="KW-0328">Glycosyltransferase</keyword>
<evidence type="ECO:0000256" key="8">
    <source>
        <dbReference type="ARBA" id="ARBA00022679"/>
    </source>
</evidence>
<evidence type="ECO:0000256" key="15">
    <source>
        <dbReference type="ARBA" id="ARBA00034000"/>
    </source>
</evidence>
<dbReference type="Pfam" id="PF00912">
    <property type="entry name" value="Transgly"/>
    <property type="match status" value="1"/>
</dbReference>
<dbReference type="AlphaFoldDB" id="A0A1F5KJU8"/>
<gene>
    <name evidence="21" type="ORF">A3D25_01410</name>
</gene>
<dbReference type="InterPro" id="IPR001264">
    <property type="entry name" value="Glyco_trans_51"/>
</dbReference>
<dbReference type="PANTHER" id="PTHR32282:SF11">
    <property type="entry name" value="PENICILLIN-BINDING PROTEIN 1B"/>
    <property type="match status" value="1"/>
</dbReference>
<dbReference type="PANTHER" id="PTHR32282">
    <property type="entry name" value="BINDING PROTEIN TRANSPEPTIDASE, PUTATIVE-RELATED"/>
    <property type="match status" value="1"/>
</dbReference>
<name>A0A1F5KJU8_9BACT</name>
<reference evidence="21 22" key="1">
    <citation type="journal article" date="2016" name="Nat. Commun.">
        <title>Thousands of microbial genomes shed light on interconnected biogeochemical processes in an aquifer system.</title>
        <authorList>
            <person name="Anantharaman K."/>
            <person name="Brown C.T."/>
            <person name="Hug L.A."/>
            <person name="Sharon I."/>
            <person name="Castelle C.J."/>
            <person name="Probst A.J."/>
            <person name="Thomas B.C."/>
            <person name="Singh A."/>
            <person name="Wilkins M.J."/>
            <person name="Karaoz U."/>
            <person name="Brodie E.L."/>
            <person name="Williams K.H."/>
            <person name="Hubbard S.S."/>
            <person name="Banfield J.F."/>
        </authorList>
    </citation>
    <scope>NUCLEOTIDE SEQUENCE [LARGE SCALE GENOMIC DNA]</scope>
</reference>
<dbReference type="Gene3D" id="1.10.3810.10">
    <property type="entry name" value="Biosynthetic peptidoglycan transglycosylase-like"/>
    <property type="match status" value="1"/>
</dbReference>
<feature type="transmembrane region" description="Helical" evidence="18">
    <location>
        <begin position="16"/>
        <end position="38"/>
    </location>
</feature>
<organism evidence="21 22">
    <name type="scientific">Candidatus Daviesbacteria bacterium RIFCSPHIGHO2_02_FULL_43_12</name>
    <dbReference type="NCBI Taxonomy" id="1797776"/>
    <lineage>
        <taxon>Bacteria</taxon>
        <taxon>Candidatus Daviesiibacteriota</taxon>
    </lineage>
</organism>
<dbReference type="GO" id="GO:0009002">
    <property type="term" value="F:serine-type D-Ala-D-Ala carboxypeptidase activity"/>
    <property type="evidence" value="ECO:0007669"/>
    <property type="project" value="UniProtKB-EC"/>
</dbReference>